<keyword evidence="1" id="KW-0732">Signal</keyword>
<evidence type="ECO:0000313" key="3">
    <source>
        <dbReference type="Proteomes" id="UP000318478"/>
    </source>
</evidence>
<gene>
    <name evidence="2" type="ORF">Pla123a_07600</name>
</gene>
<protein>
    <recommendedName>
        <fullName evidence="4">PEP-CTERM protein-sorting domain-containing protein</fullName>
    </recommendedName>
</protein>
<evidence type="ECO:0008006" key="4">
    <source>
        <dbReference type="Google" id="ProtNLM"/>
    </source>
</evidence>
<accession>A0A5C5ZHC2</accession>
<dbReference type="RefSeq" id="WP_146584171.1">
    <property type="nucleotide sequence ID" value="NZ_SJPO01000001.1"/>
</dbReference>
<sequence precursor="true">MRRTLALATLFLSALSAPAHAVLIGYDGFDYPAGSLAGRGSASDPGFSTAWTQSGSNGGTVSGAGLTYANLQTSGGAVDMSAGGTTLNFRGLDAAYNNPSSTATGEFWFSYLVRPGAYTGTPFVGLSFYTDPLAGDAAADPDFGLVARNQGGEIYGFTDLDVANHVESNVTPTDGETALLVGRVVFGGGSNTSANNEDQIQIFVNPVLGGVEPPSDADGNVTADFQSFRIASQNGAPFVLDELRFGDSFADVTPVTPPNPDLDGSGVGISDFEIIRDNFLTEQAHGQGDVDFSGFVDHQDYFLWRTAYLTAGGSEALINWSPAPEPGAALLLLAGIFVAPAARRPRQR</sequence>
<dbReference type="EMBL" id="SJPO01000001">
    <property type="protein sequence ID" value="TWT85953.1"/>
    <property type="molecule type" value="Genomic_DNA"/>
</dbReference>
<name>A0A5C5ZHC2_9BACT</name>
<feature type="chain" id="PRO_5022835907" description="PEP-CTERM protein-sorting domain-containing protein" evidence="1">
    <location>
        <begin position="22"/>
        <end position="348"/>
    </location>
</feature>
<evidence type="ECO:0000256" key="1">
    <source>
        <dbReference type="SAM" id="SignalP"/>
    </source>
</evidence>
<comment type="caution">
    <text evidence="2">The sequence shown here is derived from an EMBL/GenBank/DDBJ whole genome shotgun (WGS) entry which is preliminary data.</text>
</comment>
<organism evidence="2 3">
    <name type="scientific">Posidoniimonas polymericola</name>
    <dbReference type="NCBI Taxonomy" id="2528002"/>
    <lineage>
        <taxon>Bacteria</taxon>
        <taxon>Pseudomonadati</taxon>
        <taxon>Planctomycetota</taxon>
        <taxon>Planctomycetia</taxon>
        <taxon>Pirellulales</taxon>
        <taxon>Lacipirellulaceae</taxon>
        <taxon>Posidoniimonas</taxon>
    </lineage>
</organism>
<proteinExistence type="predicted"/>
<dbReference type="AlphaFoldDB" id="A0A5C5ZHC2"/>
<reference evidence="2 3" key="1">
    <citation type="submission" date="2019-02" db="EMBL/GenBank/DDBJ databases">
        <title>Deep-cultivation of Planctomycetes and their phenomic and genomic characterization uncovers novel biology.</title>
        <authorList>
            <person name="Wiegand S."/>
            <person name="Jogler M."/>
            <person name="Boedeker C."/>
            <person name="Pinto D."/>
            <person name="Vollmers J."/>
            <person name="Rivas-Marin E."/>
            <person name="Kohn T."/>
            <person name="Peeters S.H."/>
            <person name="Heuer A."/>
            <person name="Rast P."/>
            <person name="Oberbeckmann S."/>
            <person name="Bunk B."/>
            <person name="Jeske O."/>
            <person name="Meyerdierks A."/>
            <person name="Storesund J.E."/>
            <person name="Kallscheuer N."/>
            <person name="Luecker S."/>
            <person name="Lage O.M."/>
            <person name="Pohl T."/>
            <person name="Merkel B.J."/>
            <person name="Hornburger P."/>
            <person name="Mueller R.-W."/>
            <person name="Bruemmer F."/>
            <person name="Labrenz M."/>
            <person name="Spormann A.M."/>
            <person name="Op Den Camp H."/>
            <person name="Overmann J."/>
            <person name="Amann R."/>
            <person name="Jetten M.S.M."/>
            <person name="Mascher T."/>
            <person name="Medema M.H."/>
            <person name="Devos D.P."/>
            <person name="Kaster A.-K."/>
            <person name="Ovreas L."/>
            <person name="Rohde M."/>
            <person name="Galperin M.Y."/>
            <person name="Jogler C."/>
        </authorList>
    </citation>
    <scope>NUCLEOTIDE SEQUENCE [LARGE SCALE GENOMIC DNA]</scope>
    <source>
        <strain evidence="2 3">Pla123a</strain>
    </source>
</reference>
<dbReference type="OrthoDB" id="233178at2"/>
<evidence type="ECO:0000313" key="2">
    <source>
        <dbReference type="EMBL" id="TWT85953.1"/>
    </source>
</evidence>
<feature type="signal peptide" evidence="1">
    <location>
        <begin position="1"/>
        <end position="21"/>
    </location>
</feature>
<keyword evidence="3" id="KW-1185">Reference proteome</keyword>
<dbReference type="Proteomes" id="UP000318478">
    <property type="component" value="Unassembled WGS sequence"/>
</dbReference>